<evidence type="ECO:0000313" key="6">
    <source>
        <dbReference type="Proteomes" id="UP000584326"/>
    </source>
</evidence>
<feature type="non-terminal residue" evidence="5">
    <location>
        <position position="533"/>
    </location>
</feature>
<dbReference type="OrthoDB" id="6236007at2759"/>
<dbReference type="InterPro" id="IPR025615">
    <property type="entry name" value="TILa_dom"/>
</dbReference>
<evidence type="ECO:0000256" key="3">
    <source>
        <dbReference type="SAM" id="MobiDB-lite"/>
    </source>
</evidence>
<reference evidence="5 6" key="1">
    <citation type="submission" date="2020-02" db="EMBL/GenBank/DDBJ databases">
        <title>Bird 10,000 Genomes (B10K) Project - Family phase.</title>
        <authorList>
            <person name="Zhang G."/>
        </authorList>
    </citation>
    <scope>NUCLEOTIDE SEQUENCE [LARGE SCALE GENOMIC DNA]</scope>
    <source>
        <strain evidence="5">B10K-DU-001-40</strain>
        <tissue evidence="5">Muscle</tissue>
    </source>
</reference>
<dbReference type="InterPro" id="IPR014853">
    <property type="entry name" value="VWF/SSPO/ZAN-like_Cys-rich_dom"/>
</dbReference>
<feature type="region of interest" description="Disordered" evidence="3">
    <location>
        <begin position="426"/>
        <end position="461"/>
    </location>
</feature>
<proteinExistence type="predicted"/>
<feature type="domain" description="VWFD" evidence="4">
    <location>
        <begin position="1"/>
        <end position="71"/>
    </location>
</feature>
<dbReference type="SMART" id="SM00216">
    <property type="entry name" value="VWD"/>
    <property type="match status" value="1"/>
</dbReference>
<keyword evidence="2" id="KW-0325">Glycoprotein</keyword>
<dbReference type="PANTHER" id="PTHR11339">
    <property type="entry name" value="EXTRACELLULAR MATRIX GLYCOPROTEIN RELATED"/>
    <property type="match status" value="1"/>
</dbReference>
<dbReference type="GO" id="GO:0031012">
    <property type="term" value="C:extracellular matrix"/>
    <property type="evidence" value="ECO:0007669"/>
    <property type="project" value="TreeGrafter"/>
</dbReference>
<dbReference type="CDD" id="cd19941">
    <property type="entry name" value="TIL"/>
    <property type="match status" value="1"/>
</dbReference>
<dbReference type="InterPro" id="IPR002919">
    <property type="entry name" value="TIL_dom"/>
</dbReference>
<dbReference type="Pfam" id="PF00094">
    <property type="entry name" value="VWD"/>
    <property type="match status" value="2"/>
</dbReference>
<dbReference type="Proteomes" id="UP000584326">
    <property type="component" value="Unassembled WGS sequence"/>
</dbReference>
<gene>
    <name evidence="5" type="primary">Fcgbp_1</name>
    <name evidence="5" type="ORF">PODSTR_R13719</name>
</gene>
<dbReference type="PANTHER" id="PTHR11339:SF374">
    <property type="entry name" value="ZONADHESIN"/>
    <property type="match status" value="1"/>
</dbReference>
<dbReference type="Pfam" id="PF12714">
    <property type="entry name" value="TILa"/>
    <property type="match status" value="1"/>
</dbReference>
<feature type="domain" description="VWFD" evidence="4">
    <location>
        <begin position="286"/>
        <end position="462"/>
    </location>
</feature>
<dbReference type="Pfam" id="PF08742">
    <property type="entry name" value="C8"/>
    <property type="match status" value="2"/>
</dbReference>
<dbReference type="SMART" id="SM00832">
    <property type="entry name" value="C8"/>
    <property type="match status" value="2"/>
</dbReference>
<dbReference type="EMBL" id="VZTK01007572">
    <property type="protein sequence ID" value="NXX13324.1"/>
    <property type="molecule type" value="Genomic_DNA"/>
</dbReference>
<feature type="compositionally biased region" description="Pro residues" evidence="3">
    <location>
        <begin position="452"/>
        <end position="461"/>
    </location>
</feature>
<dbReference type="InterPro" id="IPR001846">
    <property type="entry name" value="VWF_type-D"/>
</dbReference>
<keyword evidence="6" id="KW-1185">Reference proteome</keyword>
<dbReference type="SUPFAM" id="SSF57567">
    <property type="entry name" value="Serine protease inhibitors"/>
    <property type="match status" value="1"/>
</dbReference>
<dbReference type="Pfam" id="PF01826">
    <property type="entry name" value="TIL"/>
    <property type="match status" value="1"/>
</dbReference>
<evidence type="ECO:0000256" key="2">
    <source>
        <dbReference type="ARBA" id="ARBA00023180"/>
    </source>
</evidence>
<dbReference type="FunFam" id="2.10.25.10:FF:000055">
    <property type="entry name" value="alpha-tectorin isoform X1"/>
    <property type="match status" value="1"/>
</dbReference>
<name>A0A7L4GKD1_PODST</name>
<keyword evidence="1" id="KW-1015">Disulfide bond</keyword>
<dbReference type="InterPro" id="IPR036084">
    <property type="entry name" value="Ser_inhib-like_sf"/>
</dbReference>
<comment type="caution">
    <text evidence="5">The sequence shown here is derived from an EMBL/GenBank/DDBJ whole genome shotgun (WGS) entry which is preliminary data.</text>
</comment>
<evidence type="ECO:0000256" key="1">
    <source>
        <dbReference type="ARBA" id="ARBA00023157"/>
    </source>
</evidence>
<evidence type="ECO:0000259" key="4">
    <source>
        <dbReference type="PROSITE" id="PS51233"/>
    </source>
</evidence>
<dbReference type="InterPro" id="IPR050780">
    <property type="entry name" value="Mucin_vWF_Thrombospondin_sf"/>
</dbReference>
<accession>A0A7L4GKD1</accession>
<protein>
    <submittedName>
        <fullName evidence="5">FCGBP protein</fullName>
    </submittedName>
</protein>
<dbReference type="GO" id="GO:0005615">
    <property type="term" value="C:extracellular space"/>
    <property type="evidence" value="ECO:0007669"/>
    <property type="project" value="TreeGrafter"/>
</dbReference>
<organism evidence="5 6">
    <name type="scientific">Podargus strigoides</name>
    <name type="common">Tawny frogmouth</name>
    <name type="synonym">Caprimulgus strigoides</name>
    <dbReference type="NCBI Taxonomy" id="8905"/>
    <lineage>
        <taxon>Eukaryota</taxon>
        <taxon>Metazoa</taxon>
        <taxon>Chordata</taxon>
        <taxon>Craniata</taxon>
        <taxon>Vertebrata</taxon>
        <taxon>Euteleostomi</taxon>
        <taxon>Archelosauria</taxon>
        <taxon>Archosauria</taxon>
        <taxon>Dinosauria</taxon>
        <taxon>Saurischia</taxon>
        <taxon>Theropoda</taxon>
        <taxon>Coelurosauria</taxon>
        <taxon>Aves</taxon>
        <taxon>Neognathae</taxon>
        <taxon>Neoaves</taxon>
        <taxon>Strisores</taxon>
        <taxon>Caprimulgiformes</taxon>
        <taxon>Podargidae</taxon>
        <taxon>Podargus</taxon>
    </lineage>
</organism>
<feature type="non-terminal residue" evidence="5">
    <location>
        <position position="1"/>
    </location>
</feature>
<sequence>IKTDFDLIVTFDWNSYARVILPNTYAGAVCGLCGNANGDPGDDFASPDSQQAPDEIQFADSWKVADVPGCSAACTGDCRVCTEEEKRPYRGDKHCGLLVKKRGPFAPCHDVIDPTPYFQDCLFDACLYKGHQESVCSIVTAYVTACQSQGVAIRRWRTAAFCSPVCPPNQHYELCGPPCPPTCSGQREAEECHAATGTACVEGCYCDAGFLASGAECVPVARCGCRHQGRYYQLGEEFYPQNDACERRCVCRGAGAVECAQQGCGEDEECGVRDGVRGCHPREGCGRCQALGGGVYTTLDGLRLVVTGSCKRTMAEAEDDDPQRPLVPFAVEVEEDEEGGKGGPQIRQVTVTVRGVAIGMARGVPWEVSGERHLLPLTLEDLGVTVTQEGLHRLLRVQGGPRILYDGAAFALLLLPSPFHSRTRGLCGDFNGDPQNDLGGPPQDLGGSCTPPSLPPPPPDCPTPGPCGVLLDAAGPFGGCHEVVSPQSYVLGCRRLGCTPPDPQILCESLQGYAAACQAAGGQLRDWREAAGC</sequence>
<dbReference type="AlphaFoldDB" id="A0A7L4GKD1"/>
<evidence type="ECO:0000313" key="5">
    <source>
        <dbReference type="EMBL" id="NXX13324.1"/>
    </source>
</evidence>
<dbReference type="PROSITE" id="PS51233">
    <property type="entry name" value="VWFD"/>
    <property type="match status" value="2"/>
</dbReference>
<dbReference type="Gene3D" id="2.10.25.10">
    <property type="entry name" value="Laminin"/>
    <property type="match status" value="1"/>
</dbReference>